<feature type="binding site" evidence="2">
    <location>
        <position position="39"/>
    </location>
    <ligand>
        <name>substrate</name>
    </ligand>
</feature>
<evidence type="ECO:0000256" key="1">
    <source>
        <dbReference type="ARBA" id="ARBA00022679"/>
    </source>
</evidence>
<dbReference type="CDD" id="cd00475">
    <property type="entry name" value="Cis_IPPS"/>
    <property type="match status" value="1"/>
</dbReference>
<dbReference type="EMBL" id="JJMM01000011">
    <property type="protein sequence ID" value="KDR95197.1"/>
    <property type="molecule type" value="Genomic_DNA"/>
</dbReference>
<dbReference type="EC" id="2.5.1.-" evidence="2"/>
<dbReference type="NCBIfam" id="TIGR00055">
    <property type="entry name" value="uppS"/>
    <property type="match status" value="1"/>
</dbReference>
<name>A0A069RLY0_PEPLI</name>
<dbReference type="InterPro" id="IPR001441">
    <property type="entry name" value="UPP_synth-like"/>
</dbReference>
<feature type="binding site" evidence="2">
    <location>
        <position position="71"/>
    </location>
    <ligand>
        <name>substrate</name>
    </ligand>
</feature>
<dbReference type="Pfam" id="PF01255">
    <property type="entry name" value="Prenyltransf"/>
    <property type="match status" value="1"/>
</dbReference>
<dbReference type="eggNOG" id="COG0020">
    <property type="taxonomic scope" value="Bacteria"/>
</dbReference>
<dbReference type="RefSeq" id="WP_038265281.1">
    <property type="nucleotide sequence ID" value="NZ_FSRH01000002.1"/>
</dbReference>
<dbReference type="SUPFAM" id="SSF64005">
    <property type="entry name" value="Undecaprenyl diphosphate synthase"/>
    <property type="match status" value="1"/>
</dbReference>
<comment type="cofactor">
    <cofactor evidence="2">
        <name>Mg(2+)</name>
        <dbReference type="ChEBI" id="CHEBI:18420"/>
    </cofactor>
    <text evidence="2">Binds 2 magnesium ions per subunit.</text>
</comment>
<feature type="binding site" evidence="2">
    <location>
        <position position="209"/>
    </location>
    <ligand>
        <name>Mg(2+)</name>
        <dbReference type="ChEBI" id="CHEBI:18420"/>
    </ligand>
</feature>
<organism evidence="3 4">
    <name type="scientific">Peptoclostridium litorale DSM 5388</name>
    <dbReference type="NCBI Taxonomy" id="1121324"/>
    <lineage>
        <taxon>Bacteria</taxon>
        <taxon>Bacillati</taxon>
        <taxon>Bacillota</taxon>
        <taxon>Clostridia</taxon>
        <taxon>Peptostreptococcales</taxon>
        <taxon>Peptoclostridiaceae</taxon>
        <taxon>Peptoclostridium</taxon>
    </lineage>
</organism>
<feature type="binding site" evidence="2">
    <location>
        <position position="73"/>
    </location>
    <ligand>
        <name>substrate</name>
    </ligand>
</feature>
<protein>
    <recommendedName>
        <fullName evidence="2">Isoprenyl transferase</fullName>
        <ecNumber evidence="2">2.5.1.-</ecNumber>
    </recommendedName>
</protein>
<feature type="active site" description="Proton acceptor" evidence="2">
    <location>
        <position position="70"/>
    </location>
</feature>
<dbReference type="FunFam" id="3.40.1180.10:FF:000001">
    <property type="entry name" value="(2E,6E)-farnesyl-diphosphate-specific ditrans,polycis-undecaprenyl-diphosphate synthase"/>
    <property type="match status" value="1"/>
</dbReference>
<gene>
    <name evidence="3" type="primary">uppS</name>
    <name evidence="3" type="ORF">CLIT_11c02260</name>
</gene>
<dbReference type="GO" id="GO:0030145">
    <property type="term" value="F:manganese ion binding"/>
    <property type="evidence" value="ECO:0007669"/>
    <property type="project" value="TreeGrafter"/>
</dbReference>
<evidence type="ECO:0000313" key="4">
    <source>
        <dbReference type="Proteomes" id="UP000027946"/>
    </source>
</evidence>
<keyword evidence="4" id="KW-1185">Reference proteome</keyword>
<feature type="binding site" evidence="2">
    <location>
        <position position="22"/>
    </location>
    <ligand>
        <name>Mg(2+)</name>
        <dbReference type="ChEBI" id="CHEBI:18420"/>
    </ligand>
</feature>
<comment type="caution">
    <text evidence="3">The sequence shown here is derived from an EMBL/GenBank/DDBJ whole genome shotgun (WGS) entry which is preliminary data.</text>
</comment>
<comment type="similarity">
    <text evidence="2">Belongs to the UPP synthase family.</text>
</comment>
<dbReference type="NCBIfam" id="NF011405">
    <property type="entry name" value="PRK14830.1"/>
    <property type="match status" value="1"/>
</dbReference>
<accession>A0A069RLY0</accession>
<dbReference type="GO" id="GO:0000287">
    <property type="term" value="F:magnesium ion binding"/>
    <property type="evidence" value="ECO:0007669"/>
    <property type="project" value="UniProtKB-UniRule"/>
</dbReference>
<comment type="subunit">
    <text evidence="2">Homodimer.</text>
</comment>
<dbReference type="InterPro" id="IPR018520">
    <property type="entry name" value="UPP_synth-like_CS"/>
</dbReference>
<keyword evidence="2" id="KW-0479">Metal-binding</keyword>
<dbReference type="PROSITE" id="PS01066">
    <property type="entry name" value="UPP_SYNTHASE"/>
    <property type="match status" value="1"/>
</dbReference>
<dbReference type="PANTHER" id="PTHR10291:SF0">
    <property type="entry name" value="DEHYDRODOLICHYL DIPHOSPHATE SYNTHASE 2"/>
    <property type="match status" value="1"/>
</dbReference>
<keyword evidence="2" id="KW-0460">Magnesium</keyword>
<feature type="binding site" evidence="2">
    <location>
        <begin position="67"/>
        <end position="69"/>
    </location>
    <ligand>
        <name>substrate</name>
    </ligand>
</feature>
<dbReference type="STRING" id="1121324.CLIT_11c02260"/>
<feature type="binding site" evidence="2">
    <location>
        <begin position="23"/>
        <end position="26"/>
    </location>
    <ligand>
        <name>substrate</name>
    </ligand>
</feature>
<sequence length="243" mass="28052">MSSSLSEISKARIPEHIAIIMDGNGRWAKKQMKERSFGHRAGVEAIENAINACKNIGTKYLTVYAFSTENWKRPKTEVTILMKLLVEYLKKETSRLHSKGIRLNALGDITKLPEFARKELVKSMEQTKDNEELVLSLALSYGSRNDIKDALVRILGDYESGKIKKSDIDEFFLGRYLTTNEIPDPDLLIRTGGEKRLSNFLLWESAYTEFYFTDVFWPDFKEESLYEAVLDYQNRERRFGGLK</sequence>
<dbReference type="GO" id="GO:0016094">
    <property type="term" value="P:polyprenol biosynthetic process"/>
    <property type="evidence" value="ECO:0007669"/>
    <property type="project" value="TreeGrafter"/>
</dbReference>
<dbReference type="GO" id="GO:0008834">
    <property type="term" value="F:ditrans,polycis-undecaprenyl-diphosphate synthase [(2E,6E)-farnesyl-diphosphate specific] activity"/>
    <property type="evidence" value="ECO:0007669"/>
    <property type="project" value="TreeGrafter"/>
</dbReference>
<dbReference type="AlphaFoldDB" id="A0A069RLY0"/>
<feature type="binding site" evidence="2">
    <location>
        <begin position="196"/>
        <end position="198"/>
    </location>
    <ligand>
        <name>substrate</name>
    </ligand>
</feature>
<dbReference type="HAMAP" id="MF_01139">
    <property type="entry name" value="ISPT"/>
    <property type="match status" value="1"/>
</dbReference>
<keyword evidence="1 2" id="KW-0808">Transferase</keyword>
<evidence type="ECO:0000313" key="3">
    <source>
        <dbReference type="EMBL" id="KDR95197.1"/>
    </source>
</evidence>
<dbReference type="OrthoDB" id="4191603at2"/>
<feature type="binding site" evidence="2">
    <location>
        <position position="190"/>
    </location>
    <ligand>
        <name>substrate</name>
    </ligand>
</feature>
<comment type="function">
    <text evidence="2">Catalyzes the condensation of isopentenyl diphosphate (IPP) with allylic pyrophosphates generating different type of terpenoids.</text>
</comment>
<dbReference type="GO" id="GO:0005829">
    <property type="term" value="C:cytosol"/>
    <property type="evidence" value="ECO:0007669"/>
    <property type="project" value="TreeGrafter"/>
</dbReference>
<evidence type="ECO:0000256" key="2">
    <source>
        <dbReference type="HAMAP-Rule" id="MF_01139"/>
    </source>
</evidence>
<feature type="binding site" evidence="2">
    <location>
        <position position="27"/>
    </location>
    <ligand>
        <name>substrate</name>
    </ligand>
</feature>
<dbReference type="Gene3D" id="3.40.1180.10">
    <property type="entry name" value="Decaprenyl diphosphate synthase-like"/>
    <property type="match status" value="1"/>
</dbReference>
<feature type="binding site" evidence="2">
    <location>
        <position position="35"/>
    </location>
    <ligand>
        <name>substrate</name>
    </ligand>
</feature>
<feature type="active site" evidence="2">
    <location>
        <position position="22"/>
    </location>
</feature>
<proteinExistence type="inferred from homology"/>
<reference evidence="3 4" key="1">
    <citation type="submission" date="2014-03" db="EMBL/GenBank/DDBJ databases">
        <title>Genome sequence of Clostridium litorale W6, DSM 5388.</title>
        <authorList>
            <person name="Poehlein A."/>
            <person name="Jagirdar A."/>
            <person name="Khonsari B."/>
            <person name="Chibani C.M."/>
            <person name="Gutierrez Gutierrez D.A."/>
            <person name="Davydova E."/>
            <person name="Alghaithi H.S."/>
            <person name="Nair K.P."/>
            <person name="Dhamotharan K."/>
            <person name="Chandran L."/>
            <person name="G W."/>
            <person name="Daniel R."/>
        </authorList>
    </citation>
    <scope>NUCLEOTIDE SEQUENCE [LARGE SCALE GENOMIC DNA]</scope>
    <source>
        <strain evidence="3 4">W6</strain>
    </source>
</reference>
<dbReference type="InterPro" id="IPR036424">
    <property type="entry name" value="UPP_synth-like_sf"/>
</dbReference>
<dbReference type="Proteomes" id="UP000027946">
    <property type="component" value="Unassembled WGS sequence"/>
</dbReference>
<dbReference type="PANTHER" id="PTHR10291">
    <property type="entry name" value="DEHYDRODOLICHYL DIPHOSPHATE SYNTHASE FAMILY MEMBER"/>
    <property type="match status" value="1"/>
</dbReference>